<keyword evidence="8" id="KW-1185">Reference proteome</keyword>
<organism evidence="7 8">
    <name type="scientific">Geodia barretti</name>
    <name type="common">Barrett's horny sponge</name>
    <dbReference type="NCBI Taxonomy" id="519541"/>
    <lineage>
        <taxon>Eukaryota</taxon>
        <taxon>Metazoa</taxon>
        <taxon>Porifera</taxon>
        <taxon>Demospongiae</taxon>
        <taxon>Heteroscleromorpha</taxon>
        <taxon>Tetractinellida</taxon>
        <taxon>Astrophorina</taxon>
        <taxon>Geodiidae</taxon>
        <taxon>Geodia</taxon>
    </lineage>
</organism>
<dbReference type="AlphaFoldDB" id="A0AA35RHK3"/>
<feature type="compositionally biased region" description="Low complexity" evidence="5">
    <location>
        <begin position="1"/>
        <end position="10"/>
    </location>
</feature>
<dbReference type="InterPro" id="IPR027417">
    <property type="entry name" value="P-loop_NTPase"/>
</dbReference>
<keyword evidence="3" id="KW-0547">Nucleotide-binding</keyword>
<dbReference type="Proteomes" id="UP001174909">
    <property type="component" value="Unassembled WGS sequence"/>
</dbReference>
<dbReference type="Pfam" id="PF13335">
    <property type="entry name" value="Mg_chelatase_C"/>
    <property type="match status" value="1"/>
</dbReference>
<evidence type="ECO:0000313" key="8">
    <source>
        <dbReference type="Proteomes" id="UP001174909"/>
    </source>
</evidence>
<dbReference type="InterPro" id="IPR025158">
    <property type="entry name" value="Mg_chelat-rel_C"/>
</dbReference>
<proteinExistence type="inferred from homology"/>
<dbReference type="InterPro" id="IPR000523">
    <property type="entry name" value="Mg_chelatse_chII-like_cat_dom"/>
</dbReference>
<dbReference type="CDD" id="cd00009">
    <property type="entry name" value="AAA"/>
    <property type="match status" value="1"/>
</dbReference>
<dbReference type="PANTHER" id="PTHR32039">
    <property type="entry name" value="MAGNESIUM-CHELATASE SUBUNIT CHLI"/>
    <property type="match status" value="1"/>
</dbReference>
<comment type="caution">
    <text evidence="7">The sequence shown here is derived from an EMBL/GenBank/DDBJ whole genome shotgun (WGS) entry which is preliminary data.</text>
</comment>
<evidence type="ECO:0000256" key="2">
    <source>
        <dbReference type="ARBA" id="ARBA00006354"/>
    </source>
</evidence>
<evidence type="ECO:0000259" key="6">
    <source>
        <dbReference type="SMART" id="SM00382"/>
    </source>
</evidence>
<keyword evidence="4" id="KW-0067">ATP-binding</keyword>
<dbReference type="SMART" id="SM00382">
    <property type="entry name" value="AAA"/>
    <property type="match status" value="1"/>
</dbReference>
<evidence type="ECO:0000256" key="4">
    <source>
        <dbReference type="ARBA" id="ARBA00022840"/>
    </source>
</evidence>
<dbReference type="PANTHER" id="PTHR32039:SF7">
    <property type="entry name" value="COMPETENCE PROTEIN COMM"/>
    <property type="match status" value="1"/>
</dbReference>
<protein>
    <submittedName>
        <fullName evidence="7">Uncharacterized protein YifB</fullName>
    </submittedName>
</protein>
<dbReference type="Gene3D" id="3.40.50.300">
    <property type="entry name" value="P-loop containing nucleotide triphosphate hydrolases"/>
    <property type="match status" value="1"/>
</dbReference>
<dbReference type="Pfam" id="PF01078">
    <property type="entry name" value="Mg_chelatase"/>
    <property type="match status" value="1"/>
</dbReference>
<evidence type="ECO:0000256" key="5">
    <source>
        <dbReference type="SAM" id="MobiDB-lite"/>
    </source>
</evidence>
<sequence length="423" mass="45298">HRPLRGAAKQPGGGAGARPGIDRRRRFAHRSGQDTPRGAPGDVAGAERRCSAAPDAAPADVAVGDFADLRGQDRLKRALQIAAAGRHHALLFGPPGSGKTMAARRMPGILPPLSGRQALEVTRVHSVAGTLGAGASLIARPPFRMPHHSASLEGLIGGGRMQRPGEVSLAHGGVLFLDETPEFRTALLQALREPLESREVTVVRAGYSVRYPAGFQLICAANPCPCGNLGRDAAVCLCSPADVHRYWRRLGGALLDRIDVRVPVSPPRSEDLQAPASEGSARIASRVAEAVERQRHRYRAMGWERNAELPAGAVEIHCPLDTAGRTALREAVDKLGLSARAYHSIARVARTIADLERSDGVTVDHLLEAVHTAATATATCAGSRCESHGLPEARLEWLRRNPLHRLTPGRLPLRCCSSWVRWT</sequence>
<dbReference type="EMBL" id="CASHTH010001036">
    <property type="protein sequence ID" value="CAI8010446.1"/>
    <property type="molecule type" value="Genomic_DNA"/>
</dbReference>
<dbReference type="SUPFAM" id="SSF52540">
    <property type="entry name" value="P-loop containing nucleoside triphosphate hydrolases"/>
    <property type="match status" value="1"/>
</dbReference>
<dbReference type="InterPro" id="IPR004482">
    <property type="entry name" value="Mg_chelat-rel"/>
</dbReference>
<dbReference type="PRINTS" id="PR01657">
    <property type="entry name" value="MCMFAMILY"/>
</dbReference>
<gene>
    <name evidence="7" type="ORF">GBAR_LOCUS6888</name>
</gene>
<dbReference type="GO" id="GO:0005524">
    <property type="term" value="F:ATP binding"/>
    <property type="evidence" value="ECO:0007669"/>
    <property type="project" value="UniProtKB-KW"/>
</dbReference>
<reference evidence="7" key="1">
    <citation type="submission" date="2023-03" db="EMBL/GenBank/DDBJ databases">
        <authorList>
            <person name="Steffen K."/>
            <person name="Cardenas P."/>
        </authorList>
    </citation>
    <scope>NUCLEOTIDE SEQUENCE</scope>
</reference>
<name>A0AA35RHK3_GEOBA</name>
<dbReference type="GO" id="GO:0003677">
    <property type="term" value="F:DNA binding"/>
    <property type="evidence" value="ECO:0007669"/>
    <property type="project" value="InterPro"/>
</dbReference>
<feature type="domain" description="AAA+ ATPase" evidence="6">
    <location>
        <begin position="85"/>
        <end position="268"/>
    </location>
</feature>
<feature type="non-terminal residue" evidence="7">
    <location>
        <position position="1"/>
    </location>
</feature>
<dbReference type="InterPro" id="IPR001208">
    <property type="entry name" value="MCM_dom"/>
</dbReference>
<feature type="region of interest" description="Disordered" evidence="5">
    <location>
        <begin position="1"/>
        <end position="46"/>
    </location>
</feature>
<dbReference type="InterPro" id="IPR045006">
    <property type="entry name" value="CHLI-like"/>
</dbReference>
<dbReference type="NCBIfam" id="TIGR00368">
    <property type="entry name" value="YifB family Mg chelatase-like AAA ATPase"/>
    <property type="match status" value="1"/>
</dbReference>
<comment type="similarity">
    <text evidence="2">Belongs to the Mg-chelatase subunits D/I family. ComM subfamily.</text>
</comment>
<evidence type="ECO:0000313" key="7">
    <source>
        <dbReference type="EMBL" id="CAI8010446.1"/>
    </source>
</evidence>
<accession>A0AA35RHK3</accession>
<dbReference type="InterPro" id="IPR003593">
    <property type="entry name" value="AAA+_ATPase"/>
</dbReference>
<evidence type="ECO:0000256" key="3">
    <source>
        <dbReference type="ARBA" id="ARBA00022741"/>
    </source>
</evidence>
<comment type="pathway">
    <text evidence="1">Porphyrin-containing compound metabolism; chlorophyll biosynthesis.</text>
</comment>
<evidence type="ECO:0000256" key="1">
    <source>
        <dbReference type="ARBA" id="ARBA00005173"/>
    </source>
</evidence>